<dbReference type="InterPro" id="IPR019734">
    <property type="entry name" value="TPR_rpt"/>
</dbReference>
<protein>
    <recommendedName>
        <fullName evidence="7">Kinesin light chain</fullName>
    </recommendedName>
</protein>
<keyword evidence="6" id="KW-1185">Reference proteome</keyword>
<dbReference type="Pfam" id="PF13181">
    <property type="entry name" value="TPR_8"/>
    <property type="match status" value="1"/>
</dbReference>
<feature type="repeat" description="TPR" evidence="3">
    <location>
        <begin position="189"/>
        <end position="222"/>
    </location>
</feature>
<proteinExistence type="predicted"/>
<dbReference type="SMART" id="SM00028">
    <property type="entry name" value="TPR"/>
    <property type="match status" value="4"/>
</dbReference>
<feature type="repeat" description="TPR" evidence="3">
    <location>
        <begin position="147"/>
        <end position="180"/>
    </location>
</feature>
<dbReference type="SUPFAM" id="SSF48452">
    <property type="entry name" value="TPR-like"/>
    <property type="match status" value="1"/>
</dbReference>
<feature type="repeat" description="TPR" evidence="3">
    <location>
        <begin position="104"/>
        <end position="137"/>
    </location>
</feature>
<evidence type="ECO:0000313" key="6">
    <source>
        <dbReference type="Proteomes" id="UP001054902"/>
    </source>
</evidence>
<feature type="compositionally biased region" description="Low complexity" evidence="4">
    <location>
        <begin position="85"/>
        <end position="97"/>
    </location>
</feature>
<gene>
    <name evidence="5" type="ORF">CTEN210_09949</name>
</gene>
<dbReference type="Pfam" id="PF13424">
    <property type="entry name" value="TPR_12"/>
    <property type="match status" value="1"/>
</dbReference>
<organism evidence="5 6">
    <name type="scientific">Chaetoceros tenuissimus</name>
    <dbReference type="NCBI Taxonomy" id="426638"/>
    <lineage>
        <taxon>Eukaryota</taxon>
        <taxon>Sar</taxon>
        <taxon>Stramenopiles</taxon>
        <taxon>Ochrophyta</taxon>
        <taxon>Bacillariophyta</taxon>
        <taxon>Coscinodiscophyceae</taxon>
        <taxon>Chaetocerotophycidae</taxon>
        <taxon>Chaetocerotales</taxon>
        <taxon>Chaetocerotaceae</taxon>
        <taxon>Chaetoceros</taxon>
    </lineage>
</organism>
<comment type="caution">
    <text evidence="5">The sequence shown here is derived from an EMBL/GenBank/DDBJ whole genome shotgun (WGS) entry which is preliminary data.</text>
</comment>
<dbReference type="Gene3D" id="1.25.40.10">
    <property type="entry name" value="Tetratricopeptide repeat domain"/>
    <property type="match status" value="1"/>
</dbReference>
<dbReference type="Pfam" id="PF13374">
    <property type="entry name" value="TPR_10"/>
    <property type="match status" value="1"/>
</dbReference>
<name>A0AAD3CWW1_9STRA</name>
<dbReference type="PANTHER" id="PTHR45641">
    <property type="entry name" value="TETRATRICOPEPTIDE REPEAT PROTEIN (AFU_ORTHOLOGUE AFUA_6G03870)"/>
    <property type="match status" value="1"/>
</dbReference>
<dbReference type="Proteomes" id="UP001054902">
    <property type="component" value="Unassembled WGS sequence"/>
</dbReference>
<feature type="repeat" description="TPR" evidence="3">
    <location>
        <begin position="231"/>
        <end position="264"/>
    </location>
</feature>
<dbReference type="EMBL" id="BLLK01000047">
    <property type="protein sequence ID" value="GFH53473.1"/>
    <property type="molecule type" value="Genomic_DNA"/>
</dbReference>
<feature type="region of interest" description="Disordered" evidence="4">
    <location>
        <begin position="1"/>
        <end position="23"/>
    </location>
</feature>
<keyword evidence="2 3" id="KW-0802">TPR repeat</keyword>
<dbReference type="AlphaFoldDB" id="A0AAD3CWW1"/>
<dbReference type="PANTHER" id="PTHR45641:SF19">
    <property type="entry name" value="NEPHROCYSTIN-3"/>
    <property type="match status" value="1"/>
</dbReference>
<feature type="compositionally biased region" description="Basic and acidic residues" evidence="4">
    <location>
        <begin position="1"/>
        <end position="10"/>
    </location>
</feature>
<evidence type="ECO:0000256" key="3">
    <source>
        <dbReference type="PROSITE-ProRule" id="PRU00339"/>
    </source>
</evidence>
<accession>A0AAD3CWW1</accession>
<dbReference type="PROSITE" id="PS50005">
    <property type="entry name" value="TPR"/>
    <property type="match status" value="4"/>
</dbReference>
<sequence length="292" mass="32503">MGNCLHRETTTETTIAPRYEPPPEIVKVEVQPESEITQPQTPLNTPVRQRKVKQVSKLDLMFMGPTSTADHKPHHHDSRGPNAHSTTSISSSTTDISIDPDETSSSMCQIGDTHTKNGNYGEAVKCHKRALAMHKKESGGLQNEQTAKHYDKLGSAYHDSGAANRAATYYHKALTIRMNLHGEDHMSTARSLDKVGSAYAELGDYDRALNFHHKAKHVKKKLLGRETEETAKSFWNIGDVHYRKQDFDTALTYFNKAKDVQESISESHPDLIASRKSIALAQKGKGEAENDT</sequence>
<feature type="region of interest" description="Disordered" evidence="4">
    <location>
        <begin position="64"/>
        <end position="104"/>
    </location>
</feature>
<reference evidence="5 6" key="1">
    <citation type="journal article" date="2021" name="Sci. Rep.">
        <title>The genome of the diatom Chaetoceros tenuissimus carries an ancient integrated fragment of an extant virus.</title>
        <authorList>
            <person name="Hongo Y."/>
            <person name="Kimura K."/>
            <person name="Takaki Y."/>
            <person name="Yoshida Y."/>
            <person name="Baba S."/>
            <person name="Kobayashi G."/>
            <person name="Nagasaki K."/>
            <person name="Hano T."/>
            <person name="Tomaru Y."/>
        </authorList>
    </citation>
    <scope>NUCLEOTIDE SEQUENCE [LARGE SCALE GENOMIC DNA]</scope>
    <source>
        <strain evidence="5 6">NIES-3715</strain>
    </source>
</reference>
<evidence type="ECO:0000256" key="1">
    <source>
        <dbReference type="ARBA" id="ARBA00022737"/>
    </source>
</evidence>
<evidence type="ECO:0000256" key="4">
    <source>
        <dbReference type="SAM" id="MobiDB-lite"/>
    </source>
</evidence>
<evidence type="ECO:0000256" key="2">
    <source>
        <dbReference type="ARBA" id="ARBA00022803"/>
    </source>
</evidence>
<evidence type="ECO:0008006" key="7">
    <source>
        <dbReference type="Google" id="ProtNLM"/>
    </source>
</evidence>
<evidence type="ECO:0000313" key="5">
    <source>
        <dbReference type="EMBL" id="GFH53473.1"/>
    </source>
</evidence>
<keyword evidence="1" id="KW-0677">Repeat</keyword>
<dbReference type="InterPro" id="IPR011990">
    <property type="entry name" value="TPR-like_helical_dom_sf"/>
</dbReference>